<gene>
    <name evidence="2" type="ORF">POL25_06745</name>
</gene>
<dbReference type="Proteomes" id="UP001221686">
    <property type="component" value="Unassembled WGS sequence"/>
</dbReference>
<proteinExistence type="predicted"/>
<evidence type="ECO:0000256" key="1">
    <source>
        <dbReference type="SAM" id="Phobius"/>
    </source>
</evidence>
<accession>A0ABT5DVY5</accession>
<keyword evidence="1" id="KW-0472">Membrane</keyword>
<keyword evidence="1" id="KW-0812">Transmembrane</keyword>
<keyword evidence="3" id="KW-1185">Reference proteome</keyword>
<name>A0ABT5DVY5_9BACT</name>
<evidence type="ECO:0000313" key="2">
    <source>
        <dbReference type="EMBL" id="MDC0716581.1"/>
    </source>
</evidence>
<sequence>MPVLALDLAVSPAVAVAHAAEQFSDQPGAACRFRAHAEPCCFYLDARKPGGSTSAWFVLLRRDRDGARLELVPTASGARLLQLFAGVLALVGAWQRVDWFALLAIVPVLFLALACEAYVRRAEQAEVVAALVTAFEPLRRRGLPYREPAG</sequence>
<protein>
    <submittedName>
        <fullName evidence="2">Uncharacterized protein</fullName>
    </submittedName>
</protein>
<organism evidence="2 3">
    <name type="scientific">Nannocystis bainbridge</name>
    <dbReference type="NCBI Taxonomy" id="2995303"/>
    <lineage>
        <taxon>Bacteria</taxon>
        <taxon>Pseudomonadati</taxon>
        <taxon>Myxococcota</taxon>
        <taxon>Polyangia</taxon>
        <taxon>Nannocystales</taxon>
        <taxon>Nannocystaceae</taxon>
        <taxon>Nannocystis</taxon>
    </lineage>
</organism>
<reference evidence="2 3" key="1">
    <citation type="submission" date="2022-11" db="EMBL/GenBank/DDBJ databases">
        <title>Minimal conservation of predation-associated metabolite biosynthetic gene clusters underscores biosynthetic potential of Myxococcota including descriptions for ten novel species: Archangium lansinium sp. nov., Myxococcus landrumus sp. nov., Nannocystis bai.</title>
        <authorList>
            <person name="Ahearne A."/>
            <person name="Stevens C."/>
            <person name="Dowd S."/>
        </authorList>
    </citation>
    <scope>NUCLEOTIDE SEQUENCE [LARGE SCALE GENOMIC DNA]</scope>
    <source>
        <strain evidence="2 3">BB15-2</strain>
    </source>
</reference>
<feature type="transmembrane region" description="Helical" evidence="1">
    <location>
        <begin position="99"/>
        <end position="119"/>
    </location>
</feature>
<comment type="caution">
    <text evidence="2">The sequence shown here is derived from an EMBL/GenBank/DDBJ whole genome shotgun (WGS) entry which is preliminary data.</text>
</comment>
<evidence type="ECO:0000313" key="3">
    <source>
        <dbReference type="Proteomes" id="UP001221686"/>
    </source>
</evidence>
<dbReference type="EMBL" id="JAQNDL010000001">
    <property type="protein sequence ID" value="MDC0716581.1"/>
    <property type="molecule type" value="Genomic_DNA"/>
</dbReference>
<dbReference type="RefSeq" id="WP_272085073.1">
    <property type="nucleotide sequence ID" value="NZ_JAQNDL010000001.1"/>
</dbReference>
<keyword evidence="1" id="KW-1133">Transmembrane helix</keyword>